<comment type="subcellular location">
    <subcellularLocation>
        <location evidence="1">Membrane</location>
        <topology evidence="1">Multi-pass membrane protein</topology>
    </subcellularLocation>
</comment>
<evidence type="ECO:0000313" key="9">
    <source>
        <dbReference type="Proteomes" id="UP000037923"/>
    </source>
</evidence>
<dbReference type="GO" id="GO:0071422">
    <property type="term" value="P:succinate transmembrane transport"/>
    <property type="evidence" value="ECO:0007669"/>
    <property type="project" value="TreeGrafter"/>
</dbReference>
<evidence type="ECO:0000256" key="4">
    <source>
        <dbReference type="ARBA" id="ARBA00022989"/>
    </source>
</evidence>
<dbReference type="RefSeq" id="XP_015652058.1">
    <property type="nucleotide sequence ID" value="XM_015809383.1"/>
</dbReference>
<dbReference type="EMBL" id="LGTL01000034">
    <property type="protein sequence ID" value="KPA73619.1"/>
    <property type="molecule type" value="Genomic_DNA"/>
</dbReference>
<comment type="caution">
    <text evidence="8">The sequence shown here is derived from an EMBL/GenBank/DDBJ whole genome shotgun (WGS) entry which is preliminary data.</text>
</comment>
<sequence>MNDRADFAGDNAGHQPFSPNKDLKDFHMKYQSPVAASPSQPLPPQIVHHVQPSDQQQQPLRSRSHTQRRARELREKRAHLKELQDWEYEVLTTPRRWANPGPIGLLGFGMATLLANLTNTGHFKLDTVVLAVAICVGGGAQLICGVLELIRGNTFGATAFGCFGAYWLTLTSLWMLPNESFKPWSDMKPTSEYIIGTYLVPWGIFNVFMVVCSLRMNVILCVLLLSTTLLFLWQGGAHMTGNESAIRMSGYEGAVSGSLALYISFAELLNETWDRTILPTIPFTDVLDWFGADSSILASADTKTAKPAAETPKKKKTAKKAAQNDEQLA</sequence>
<dbReference type="NCBIfam" id="NF038013">
    <property type="entry name" value="AceTr_1"/>
    <property type="match status" value="1"/>
</dbReference>
<keyword evidence="9" id="KW-1185">Reference proteome</keyword>
<protein>
    <submittedName>
        <fullName evidence="8">Uncharacterized protein</fullName>
    </submittedName>
</protein>
<dbReference type="VEuPathDB" id="TriTrypDB:LpyrH10_34_0540"/>
<proteinExistence type="inferred from homology"/>
<evidence type="ECO:0000256" key="6">
    <source>
        <dbReference type="SAM" id="MobiDB-lite"/>
    </source>
</evidence>
<dbReference type="InterPro" id="IPR047623">
    <property type="entry name" value="SatP"/>
</dbReference>
<dbReference type="GO" id="GO:0015360">
    <property type="term" value="F:acetate:proton symporter activity"/>
    <property type="evidence" value="ECO:0007669"/>
    <property type="project" value="TreeGrafter"/>
</dbReference>
<dbReference type="OrthoDB" id="3648309at2759"/>
<name>A0A0M9FQ38_LEPPY</name>
<evidence type="ECO:0000256" key="1">
    <source>
        <dbReference type="ARBA" id="ARBA00004141"/>
    </source>
</evidence>
<accession>A0A0M9FQ38</accession>
<reference evidence="8 9" key="1">
    <citation type="submission" date="2015-07" db="EMBL/GenBank/DDBJ databases">
        <title>High-quality genome of monoxenous trypanosomatid Leptomonas pyrrhocoris.</title>
        <authorList>
            <person name="Flegontov P."/>
            <person name="Butenko A."/>
            <person name="Firsov S."/>
            <person name="Vlcek C."/>
            <person name="Logacheva M.D."/>
            <person name="Field M."/>
            <person name="Filatov D."/>
            <person name="Flegontova O."/>
            <person name="Gerasimov E."/>
            <person name="Jackson A.P."/>
            <person name="Kelly S."/>
            <person name="Opperdoes F."/>
            <person name="O'Reilly A."/>
            <person name="Votypka J."/>
            <person name="Yurchenko V."/>
            <person name="Lukes J."/>
        </authorList>
    </citation>
    <scope>NUCLEOTIDE SEQUENCE [LARGE SCALE GENOMIC DNA]</scope>
    <source>
        <strain evidence="8">H10</strain>
    </source>
</reference>
<keyword evidence="4 7" id="KW-1133">Transmembrane helix</keyword>
<dbReference type="Proteomes" id="UP000037923">
    <property type="component" value="Unassembled WGS sequence"/>
</dbReference>
<dbReference type="GO" id="GO:0005886">
    <property type="term" value="C:plasma membrane"/>
    <property type="evidence" value="ECO:0007669"/>
    <property type="project" value="TreeGrafter"/>
</dbReference>
<gene>
    <name evidence="8" type="ORF">ABB37_09751</name>
</gene>
<evidence type="ECO:0000256" key="2">
    <source>
        <dbReference type="ARBA" id="ARBA00005587"/>
    </source>
</evidence>
<feature type="compositionally biased region" description="Polar residues" evidence="6">
    <location>
        <begin position="52"/>
        <end position="61"/>
    </location>
</feature>
<dbReference type="PANTHER" id="PTHR30178:SF3">
    <property type="entry name" value="SUCCINATE-ACETATE_PROTON SYMPORTER SATP"/>
    <property type="match status" value="1"/>
</dbReference>
<dbReference type="PANTHER" id="PTHR30178">
    <property type="entry name" value="INNER MEMBRANE PROTEIN YAAH"/>
    <property type="match status" value="1"/>
</dbReference>
<evidence type="ECO:0000256" key="3">
    <source>
        <dbReference type="ARBA" id="ARBA00022692"/>
    </source>
</evidence>
<feature type="transmembrane region" description="Helical" evidence="7">
    <location>
        <begin position="154"/>
        <end position="173"/>
    </location>
</feature>
<evidence type="ECO:0000256" key="5">
    <source>
        <dbReference type="ARBA" id="ARBA00023136"/>
    </source>
</evidence>
<evidence type="ECO:0000256" key="7">
    <source>
        <dbReference type="SAM" id="Phobius"/>
    </source>
</evidence>
<feature type="transmembrane region" description="Helical" evidence="7">
    <location>
        <begin position="193"/>
        <end position="211"/>
    </location>
</feature>
<keyword evidence="3 7" id="KW-0812">Transmembrane</keyword>
<keyword evidence="5 7" id="KW-0472">Membrane</keyword>
<dbReference type="GeneID" id="26910034"/>
<feature type="transmembrane region" description="Helical" evidence="7">
    <location>
        <begin position="103"/>
        <end position="122"/>
    </location>
</feature>
<dbReference type="Pfam" id="PF01184">
    <property type="entry name" value="Gpr1_Fun34_YaaH"/>
    <property type="match status" value="1"/>
</dbReference>
<dbReference type="AlphaFoldDB" id="A0A0M9FQ38"/>
<feature type="region of interest" description="Disordered" evidence="6">
    <location>
        <begin position="301"/>
        <end position="329"/>
    </location>
</feature>
<feature type="transmembrane region" description="Helical" evidence="7">
    <location>
        <begin position="128"/>
        <end position="147"/>
    </location>
</feature>
<dbReference type="OMA" id="VCGICEL"/>
<feature type="transmembrane region" description="Helical" evidence="7">
    <location>
        <begin position="218"/>
        <end position="236"/>
    </location>
</feature>
<organism evidence="8 9">
    <name type="scientific">Leptomonas pyrrhocoris</name>
    <name type="common">Firebug parasite</name>
    <dbReference type="NCBI Taxonomy" id="157538"/>
    <lineage>
        <taxon>Eukaryota</taxon>
        <taxon>Discoba</taxon>
        <taxon>Euglenozoa</taxon>
        <taxon>Kinetoplastea</taxon>
        <taxon>Metakinetoplastina</taxon>
        <taxon>Trypanosomatida</taxon>
        <taxon>Trypanosomatidae</taxon>
        <taxon>Leishmaniinae</taxon>
        <taxon>Leptomonas</taxon>
    </lineage>
</organism>
<feature type="region of interest" description="Disordered" evidence="6">
    <location>
        <begin position="1"/>
        <end position="72"/>
    </location>
</feature>
<comment type="similarity">
    <text evidence="2">Belongs to the acetate uptake transporter (AceTr) (TC 2.A.96) family.</text>
</comment>
<evidence type="ECO:0000313" key="8">
    <source>
        <dbReference type="EMBL" id="KPA73619.1"/>
    </source>
</evidence>
<dbReference type="InterPro" id="IPR000791">
    <property type="entry name" value="Gpr1/Fun34/SatP-like"/>
</dbReference>